<keyword evidence="2" id="KW-0812">Transmembrane</keyword>
<dbReference type="EMBL" id="JADBEO010000035">
    <property type="protein sequence ID" value="MDR4307894.1"/>
    <property type="molecule type" value="Genomic_DNA"/>
</dbReference>
<accession>A0ABU1DIT6</accession>
<dbReference type="Proteomes" id="UP001181622">
    <property type="component" value="Unassembled WGS sequence"/>
</dbReference>
<evidence type="ECO:0000313" key="4">
    <source>
        <dbReference type="Proteomes" id="UP001181622"/>
    </source>
</evidence>
<name>A0ABU1DIT6_9HYPH</name>
<feature type="compositionally biased region" description="Low complexity" evidence="1">
    <location>
        <begin position="15"/>
        <end position="30"/>
    </location>
</feature>
<keyword evidence="2" id="KW-1133">Transmembrane helix</keyword>
<evidence type="ECO:0008006" key="5">
    <source>
        <dbReference type="Google" id="ProtNLM"/>
    </source>
</evidence>
<keyword evidence="4" id="KW-1185">Reference proteome</keyword>
<protein>
    <recommendedName>
        <fullName evidence="5">DUF883 domain-containing protein</fullName>
    </recommendedName>
</protein>
<organism evidence="3 4">
    <name type="scientific">Chelatococcus sambhunathii</name>
    <dbReference type="NCBI Taxonomy" id="363953"/>
    <lineage>
        <taxon>Bacteria</taxon>
        <taxon>Pseudomonadati</taxon>
        <taxon>Pseudomonadota</taxon>
        <taxon>Alphaproteobacteria</taxon>
        <taxon>Hyphomicrobiales</taxon>
        <taxon>Chelatococcaceae</taxon>
        <taxon>Chelatococcus</taxon>
    </lineage>
</organism>
<proteinExistence type="predicted"/>
<reference evidence="3" key="1">
    <citation type="submission" date="2020-10" db="EMBL/GenBank/DDBJ databases">
        <authorList>
            <person name="Abbas A."/>
            <person name="Razzaq R."/>
            <person name="Waqas M."/>
            <person name="Abbas N."/>
            <person name="Nielsen T.K."/>
            <person name="Hansen L.H."/>
            <person name="Hussain S."/>
            <person name="Shahid M."/>
        </authorList>
    </citation>
    <scope>NUCLEOTIDE SEQUENCE</scope>
    <source>
        <strain evidence="3">S14</strain>
    </source>
</reference>
<feature type="region of interest" description="Disordered" evidence="1">
    <location>
        <begin position="1"/>
        <end position="37"/>
    </location>
</feature>
<evidence type="ECO:0000256" key="2">
    <source>
        <dbReference type="SAM" id="Phobius"/>
    </source>
</evidence>
<keyword evidence="2" id="KW-0472">Membrane</keyword>
<gene>
    <name evidence="3" type="ORF">IHQ68_14825</name>
</gene>
<dbReference type="RefSeq" id="WP_309393181.1">
    <property type="nucleotide sequence ID" value="NZ_JADBEO010000035.1"/>
</dbReference>
<feature type="transmembrane region" description="Helical" evidence="2">
    <location>
        <begin position="84"/>
        <end position="101"/>
    </location>
</feature>
<sequence length="102" mass="10238">MATSKTTDIADDVADAAASTGHRAGAQARHAGADLGDTIDRTANAGAGGVRRAARKTVAAHDAAAVEFDGRAESLEDAIRRNPLAAAGAALLIGVVLGRFFL</sequence>
<evidence type="ECO:0000313" key="3">
    <source>
        <dbReference type="EMBL" id="MDR4307894.1"/>
    </source>
</evidence>
<comment type="caution">
    <text evidence="3">The sequence shown here is derived from an EMBL/GenBank/DDBJ whole genome shotgun (WGS) entry which is preliminary data.</text>
</comment>
<evidence type="ECO:0000256" key="1">
    <source>
        <dbReference type="SAM" id="MobiDB-lite"/>
    </source>
</evidence>